<name>A0ABQ5QSZ8_9ACTN</name>
<comment type="caution">
    <text evidence="2">The sequence shown here is derived from an EMBL/GenBank/DDBJ whole genome shotgun (WGS) entry which is preliminary data.</text>
</comment>
<reference evidence="2" key="1">
    <citation type="submission" date="2022-12" db="EMBL/GenBank/DDBJ databases">
        <title>New Phytohabitans aurantiacus sp. RD004123 nov., an actinomycete isolated from soil.</title>
        <authorList>
            <person name="Triningsih D.W."/>
            <person name="Harunari E."/>
            <person name="Igarashi Y."/>
        </authorList>
    </citation>
    <scope>NUCLEOTIDE SEQUENCE</scope>
    <source>
        <strain evidence="2">RD004123</strain>
    </source>
</reference>
<dbReference type="RefSeq" id="WP_281894517.1">
    <property type="nucleotide sequence ID" value="NZ_BSDI01000008.1"/>
</dbReference>
<proteinExistence type="predicted"/>
<feature type="transmembrane region" description="Helical" evidence="1">
    <location>
        <begin position="20"/>
        <end position="40"/>
    </location>
</feature>
<accession>A0ABQ5QSZ8</accession>
<protein>
    <recommendedName>
        <fullName evidence="4">DUF3105 domain-containing protein</fullName>
    </recommendedName>
</protein>
<evidence type="ECO:0000256" key="1">
    <source>
        <dbReference type="SAM" id="Phobius"/>
    </source>
</evidence>
<dbReference type="EMBL" id="BSDI01000008">
    <property type="protein sequence ID" value="GLH97021.1"/>
    <property type="molecule type" value="Genomic_DNA"/>
</dbReference>
<keyword evidence="1" id="KW-1133">Transmembrane helix</keyword>
<keyword evidence="1" id="KW-0472">Membrane</keyword>
<evidence type="ECO:0000313" key="3">
    <source>
        <dbReference type="Proteomes" id="UP001144280"/>
    </source>
</evidence>
<dbReference type="Proteomes" id="UP001144280">
    <property type="component" value="Unassembled WGS sequence"/>
</dbReference>
<evidence type="ECO:0000313" key="2">
    <source>
        <dbReference type="EMBL" id="GLH97021.1"/>
    </source>
</evidence>
<sequence>MSTAVDTATQPPRRRGHTRWIAIGVVVLTAVLVAVVLRGLGSGGTAEPPTLQNQLADQVAAILEQSTPTEHHAHGHGEVAEAGKVVCEAKTLGFDPPSATTLPEVKTFYGYHLCAVAEKDRPWDFAVKLSGPLSVQFAQPPVIQVAEGGEGYPERVREIIPAQYQEQAFKALIDPEDMRDLRSRFEDAA</sequence>
<gene>
    <name evidence="2" type="ORF">Pa4123_22950</name>
</gene>
<keyword evidence="3" id="KW-1185">Reference proteome</keyword>
<evidence type="ECO:0008006" key="4">
    <source>
        <dbReference type="Google" id="ProtNLM"/>
    </source>
</evidence>
<keyword evidence="1" id="KW-0812">Transmembrane</keyword>
<organism evidence="2 3">
    <name type="scientific">Phytohabitans aurantiacus</name>
    <dbReference type="NCBI Taxonomy" id="3016789"/>
    <lineage>
        <taxon>Bacteria</taxon>
        <taxon>Bacillati</taxon>
        <taxon>Actinomycetota</taxon>
        <taxon>Actinomycetes</taxon>
        <taxon>Micromonosporales</taxon>
        <taxon>Micromonosporaceae</taxon>
    </lineage>
</organism>